<dbReference type="InterPro" id="IPR039123">
    <property type="entry name" value="PPTC7"/>
</dbReference>
<keyword evidence="4" id="KW-1185">Reference proteome</keyword>
<evidence type="ECO:0000313" key="4">
    <source>
        <dbReference type="Proteomes" id="UP000664859"/>
    </source>
</evidence>
<dbReference type="SUPFAM" id="SSF81606">
    <property type="entry name" value="PP2C-like"/>
    <property type="match status" value="1"/>
</dbReference>
<reference evidence="3" key="1">
    <citation type="submission" date="2021-02" db="EMBL/GenBank/DDBJ databases">
        <title>First Annotated Genome of the Yellow-green Alga Tribonema minus.</title>
        <authorList>
            <person name="Mahan K.M."/>
        </authorList>
    </citation>
    <scope>NUCLEOTIDE SEQUENCE</scope>
    <source>
        <strain evidence="3">UTEX B ZZ1240</strain>
    </source>
</reference>
<dbReference type="InterPro" id="IPR001932">
    <property type="entry name" value="PPM-type_phosphatase-like_dom"/>
</dbReference>
<evidence type="ECO:0000259" key="2">
    <source>
        <dbReference type="PROSITE" id="PS51746"/>
    </source>
</evidence>
<comment type="cofactor">
    <cofactor evidence="1">
        <name>Mg(2+)</name>
        <dbReference type="ChEBI" id="CHEBI:18420"/>
    </cofactor>
</comment>
<gene>
    <name evidence="3" type="ORF">JKP88DRAFT_201358</name>
</gene>
<dbReference type="GO" id="GO:0046872">
    <property type="term" value="F:metal ion binding"/>
    <property type="evidence" value="ECO:0007669"/>
    <property type="project" value="UniProtKB-UniRule"/>
</dbReference>
<evidence type="ECO:0000256" key="1">
    <source>
        <dbReference type="RuleBase" id="RU366020"/>
    </source>
</evidence>
<dbReference type="PROSITE" id="PS51746">
    <property type="entry name" value="PPM_2"/>
    <property type="match status" value="1"/>
</dbReference>
<protein>
    <recommendedName>
        <fullName evidence="1">Protein phosphatase</fullName>
        <ecNumber evidence="1">3.1.3.16</ecNumber>
    </recommendedName>
</protein>
<dbReference type="EC" id="3.1.3.16" evidence="1"/>
<organism evidence="3 4">
    <name type="scientific">Tribonema minus</name>
    <dbReference type="NCBI Taxonomy" id="303371"/>
    <lineage>
        <taxon>Eukaryota</taxon>
        <taxon>Sar</taxon>
        <taxon>Stramenopiles</taxon>
        <taxon>Ochrophyta</taxon>
        <taxon>PX clade</taxon>
        <taxon>Xanthophyceae</taxon>
        <taxon>Tribonematales</taxon>
        <taxon>Tribonemataceae</taxon>
        <taxon>Tribonema</taxon>
    </lineage>
</organism>
<keyword evidence="1" id="KW-0460">Magnesium</keyword>
<evidence type="ECO:0000313" key="3">
    <source>
        <dbReference type="EMBL" id="KAG5178855.1"/>
    </source>
</evidence>
<keyword evidence="1" id="KW-0378">Hydrolase</keyword>
<dbReference type="GO" id="GO:0004722">
    <property type="term" value="F:protein serine/threonine phosphatase activity"/>
    <property type="evidence" value="ECO:0007669"/>
    <property type="project" value="UniProtKB-EC"/>
</dbReference>
<accession>A0A836CA81</accession>
<dbReference type="InterPro" id="IPR036457">
    <property type="entry name" value="PPM-type-like_dom_sf"/>
</dbReference>
<dbReference type="OrthoDB" id="60843at2759"/>
<feature type="domain" description="PPM-type phosphatase" evidence="2">
    <location>
        <begin position="1"/>
        <end position="295"/>
    </location>
</feature>
<dbReference type="Proteomes" id="UP000664859">
    <property type="component" value="Unassembled WGS sequence"/>
</dbReference>
<proteinExistence type="inferred from homology"/>
<comment type="cofactor">
    <cofactor evidence="1">
        <name>Mn(2+)</name>
        <dbReference type="ChEBI" id="CHEBI:29035"/>
    </cofactor>
</comment>
<comment type="catalytic activity">
    <reaction evidence="1">
        <text>O-phospho-L-seryl-[protein] + H2O = L-seryl-[protein] + phosphate</text>
        <dbReference type="Rhea" id="RHEA:20629"/>
        <dbReference type="Rhea" id="RHEA-COMP:9863"/>
        <dbReference type="Rhea" id="RHEA-COMP:11604"/>
        <dbReference type="ChEBI" id="CHEBI:15377"/>
        <dbReference type="ChEBI" id="CHEBI:29999"/>
        <dbReference type="ChEBI" id="CHEBI:43474"/>
        <dbReference type="ChEBI" id="CHEBI:83421"/>
        <dbReference type="EC" id="3.1.3.16"/>
    </reaction>
</comment>
<keyword evidence="1" id="KW-0479">Metal-binding</keyword>
<dbReference type="AlphaFoldDB" id="A0A836CA81"/>
<keyword evidence="1" id="KW-0464">Manganese</keyword>
<comment type="caution">
    <text evidence="3">The sequence shown here is derived from an EMBL/GenBank/DDBJ whole genome shotgun (WGS) entry which is preliminary data.</text>
</comment>
<comment type="similarity">
    <text evidence="1">Belongs to the PP2C family.</text>
</comment>
<name>A0A836CA81_9STRA</name>
<dbReference type="Gene3D" id="3.60.40.10">
    <property type="entry name" value="PPM-type phosphatase domain"/>
    <property type="match status" value="1"/>
</dbReference>
<dbReference type="PANTHER" id="PTHR12320:SF1">
    <property type="entry name" value="PROTEIN PHOSPHATASE PTC7 HOMOLOG"/>
    <property type="match status" value="1"/>
</dbReference>
<dbReference type="EMBL" id="JAFCMP010000511">
    <property type="protein sequence ID" value="KAG5178855.1"/>
    <property type="molecule type" value="Genomic_DNA"/>
</dbReference>
<keyword evidence="1" id="KW-0904">Protein phosphatase</keyword>
<sequence>MDPTLSEDAHFVLSVAWATPEAESLQYVGIADGVGSWRGLGVDPREFPQRLMFWAQQYILSTAPSVSGSAVVDQPRPAPKPLEVLSAAWEMVMGEKAVGSSTACIATLDYSLDQLTFSNIGDNGVVVLRHIDSDIAGYMRERRTPRHLRTSDLRIAFISQQQLRSFNLPYQLGYTNVPAGGTFETPRDAVNTSFPIMPGDIVILATDGLYDNMELDEMCDIAQEWETKWFGGAMRGLDKQDNAAAADLAARLAQRARELSLDTSRDSPFALLAKENDIMWGGGMPDDVTVVVMRIVNKLSSKFQFAQDIPPPVGRALGPLPGQNSI</sequence>
<comment type="catalytic activity">
    <reaction evidence="1">
        <text>O-phospho-L-threonyl-[protein] + H2O = L-threonyl-[protein] + phosphate</text>
        <dbReference type="Rhea" id="RHEA:47004"/>
        <dbReference type="Rhea" id="RHEA-COMP:11060"/>
        <dbReference type="Rhea" id="RHEA-COMP:11605"/>
        <dbReference type="ChEBI" id="CHEBI:15377"/>
        <dbReference type="ChEBI" id="CHEBI:30013"/>
        <dbReference type="ChEBI" id="CHEBI:43474"/>
        <dbReference type="ChEBI" id="CHEBI:61977"/>
        <dbReference type="EC" id="3.1.3.16"/>
    </reaction>
</comment>
<dbReference type="PANTHER" id="PTHR12320">
    <property type="entry name" value="PROTEIN PHOSPHATASE 2C"/>
    <property type="match status" value="1"/>
</dbReference>